<dbReference type="InterPro" id="IPR001471">
    <property type="entry name" value="AP2/ERF_dom"/>
</dbReference>
<dbReference type="SUPFAM" id="SSF54171">
    <property type="entry name" value="DNA-binding domain"/>
    <property type="match status" value="1"/>
</dbReference>
<dbReference type="PANTHER" id="PTHR31839">
    <property type="entry name" value="DEHYDRATION-RESPONSIVE ELEMENT-BINDING PROTEIN 1D"/>
    <property type="match status" value="1"/>
</dbReference>
<keyword evidence="7" id="KW-0539">Nucleus</keyword>
<evidence type="ECO:0000256" key="5">
    <source>
        <dbReference type="ARBA" id="ARBA00023159"/>
    </source>
</evidence>
<organism evidence="11 12">
    <name type="scientific">Carex littledalei</name>
    <dbReference type="NCBI Taxonomy" id="544730"/>
    <lineage>
        <taxon>Eukaryota</taxon>
        <taxon>Viridiplantae</taxon>
        <taxon>Streptophyta</taxon>
        <taxon>Embryophyta</taxon>
        <taxon>Tracheophyta</taxon>
        <taxon>Spermatophyta</taxon>
        <taxon>Magnoliopsida</taxon>
        <taxon>Liliopsida</taxon>
        <taxon>Poales</taxon>
        <taxon>Cyperaceae</taxon>
        <taxon>Cyperoideae</taxon>
        <taxon>Cariceae</taxon>
        <taxon>Carex</taxon>
        <taxon>Carex subgen. Euthyceras</taxon>
    </lineage>
</organism>
<accession>A0A833QSJ1</accession>
<dbReference type="OrthoDB" id="778167at2759"/>
<keyword evidence="3" id="KW-0346">Stress response</keyword>
<feature type="domain" description="AP2/ERF" evidence="10">
    <location>
        <begin position="41"/>
        <end position="99"/>
    </location>
</feature>
<proteinExistence type="inferred from homology"/>
<dbReference type="InterPro" id="IPR045277">
    <property type="entry name" value="DRE1A-I"/>
</dbReference>
<comment type="subcellular location">
    <subcellularLocation>
        <location evidence="1">Nucleus</location>
    </subcellularLocation>
</comment>
<dbReference type="GO" id="GO:0003677">
    <property type="term" value="F:DNA binding"/>
    <property type="evidence" value="ECO:0007669"/>
    <property type="project" value="UniProtKB-KW"/>
</dbReference>
<keyword evidence="12" id="KW-1185">Reference proteome</keyword>
<keyword evidence="5" id="KW-0010">Activator</keyword>
<keyword evidence="6" id="KW-0804">Transcription</keyword>
<dbReference type="Proteomes" id="UP000623129">
    <property type="component" value="Unassembled WGS sequence"/>
</dbReference>
<evidence type="ECO:0000256" key="7">
    <source>
        <dbReference type="ARBA" id="ARBA00023242"/>
    </source>
</evidence>
<evidence type="ECO:0000256" key="6">
    <source>
        <dbReference type="ARBA" id="ARBA00023163"/>
    </source>
</evidence>
<evidence type="ECO:0000256" key="3">
    <source>
        <dbReference type="ARBA" id="ARBA00023016"/>
    </source>
</evidence>
<sequence length="225" mass="24743">MESSSSESGSPTTSSEYATVWSSPPKRPAGRTKFRETRHPVYKGIRRRSNSNRWVCEVREPNTRSRIWVGTFPSADMAARAHDVAAIALKGRAACLNFADSAWLIHMPSSFSSVRELKRMAIDVAEALNGRENGDRVSDALSTSASQVSDETEVVSSAASSDEDAPYSDGFDRMEFNLDTNGEMNLGLYYSSLAEALVMEPPLGSYGSWDDDEESTEVTLWSYSV</sequence>
<dbReference type="Pfam" id="PF00847">
    <property type="entry name" value="AP2"/>
    <property type="match status" value="1"/>
</dbReference>
<evidence type="ECO:0000256" key="8">
    <source>
        <dbReference type="ARBA" id="ARBA00024343"/>
    </source>
</evidence>
<evidence type="ECO:0000313" key="11">
    <source>
        <dbReference type="EMBL" id="KAF3325052.1"/>
    </source>
</evidence>
<protein>
    <submittedName>
        <fullName evidence="11">Dehydration-responsive element-binding protein 1C-like protein</fullName>
    </submittedName>
</protein>
<keyword evidence="2" id="KW-0805">Transcription regulation</keyword>
<dbReference type="EMBL" id="SWLB01000021">
    <property type="protein sequence ID" value="KAF3325052.1"/>
    <property type="molecule type" value="Genomic_DNA"/>
</dbReference>
<evidence type="ECO:0000256" key="1">
    <source>
        <dbReference type="ARBA" id="ARBA00004123"/>
    </source>
</evidence>
<evidence type="ECO:0000256" key="9">
    <source>
        <dbReference type="SAM" id="MobiDB-lite"/>
    </source>
</evidence>
<evidence type="ECO:0000313" key="12">
    <source>
        <dbReference type="Proteomes" id="UP000623129"/>
    </source>
</evidence>
<dbReference type="InterPro" id="IPR016177">
    <property type="entry name" value="DNA-bd_dom_sf"/>
</dbReference>
<evidence type="ECO:0000259" key="10">
    <source>
        <dbReference type="PROSITE" id="PS51032"/>
    </source>
</evidence>
<name>A0A833QSJ1_9POAL</name>
<dbReference type="Gene3D" id="3.30.730.10">
    <property type="entry name" value="AP2/ERF domain"/>
    <property type="match status" value="1"/>
</dbReference>
<dbReference type="GO" id="GO:0003700">
    <property type="term" value="F:DNA-binding transcription factor activity"/>
    <property type="evidence" value="ECO:0007669"/>
    <property type="project" value="InterPro"/>
</dbReference>
<dbReference type="CDD" id="cd00018">
    <property type="entry name" value="AP2"/>
    <property type="match status" value="1"/>
</dbReference>
<keyword evidence="4" id="KW-0238">DNA-binding</keyword>
<dbReference type="PROSITE" id="PS51032">
    <property type="entry name" value="AP2_ERF"/>
    <property type="match status" value="1"/>
</dbReference>
<dbReference type="SMART" id="SM00380">
    <property type="entry name" value="AP2"/>
    <property type="match status" value="1"/>
</dbReference>
<dbReference type="PANTHER" id="PTHR31839:SF57">
    <property type="entry name" value="DEHYDRATION-RESPONSIVE ELEMENT-BINDING PROTEIN 1B"/>
    <property type="match status" value="1"/>
</dbReference>
<reference evidence="11" key="1">
    <citation type="submission" date="2020-01" db="EMBL/GenBank/DDBJ databases">
        <title>Genome sequence of Kobresia littledalei, the first chromosome-level genome in the family Cyperaceae.</title>
        <authorList>
            <person name="Qu G."/>
        </authorList>
    </citation>
    <scope>NUCLEOTIDE SEQUENCE</scope>
    <source>
        <strain evidence="11">C.B.Clarke</strain>
        <tissue evidence="11">Leaf</tissue>
    </source>
</reference>
<comment type="similarity">
    <text evidence="8">Belongs to the AP2/ERF transcription factor family. ERF subfamily.</text>
</comment>
<dbReference type="AlphaFoldDB" id="A0A833QSJ1"/>
<gene>
    <name evidence="11" type="ORF">FCM35_KLT11209</name>
</gene>
<comment type="caution">
    <text evidence="11">The sequence shown here is derived from an EMBL/GenBank/DDBJ whole genome shotgun (WGS) entry which is preliminary data.</text>
</comment>
<evidence type="ECO:0000256" key="2">
    <source>
        <dbReference type="ARBA" id="ARBA00023015"/>
    </source>
</evidence>
<dbReference type="GO" id="GO:0005634">
    <property type="term" value="C:nucleus"/>
    <property type="evidence" value="ECO:0007669"/>
    <property type="project" value="UniProtKB-SubCell"/>
</dbReference>
<feature type="region of interest" description="Disordered" evidence="9">
    <location>
        <begin position="134"/>
        <end position="166"/>
    </location>
</feature>
<evidence type="ECO:0000256" key="4">
    <source>
        <dbReference type="ARBA" id="ARBA00023125"/>
    </source>
</evidence>
<feature type="region of interest" description="Disordered" evidence="9">
    <location>
        <begin position="1"/>
        <end position="37"/>
    </location>
</feature>
<feature type="compositionally biased region" description="Low complexity" evidence="9">
    <location>
        <begin position="1"/>
        <end position="16"/>
    </location>
</feature>
<dbReference type="InterPro" id="IPR036955">
    <property type="entry name" value="AP2/ERF_dom_sf"/>
</dbReference>